<accession>A0A165JDH1</accession>
<dbReference type="Gene3D" id="3.40.50.1240">
    <property type="entry name" value="Phosphoglycerate mutase-like"/>
    <property type="match status" value="1"/>
</dbReference>
<dbReference type="PANTHER" id="PTHR11567:SF110">
    <property type="entry name" value="2-PHOSPHOXYLOSE PHOSPHATASE 1"/>
    <property type="match status" value="1"/>
</dbReference>
<dbReference type="InterPro" id="IPR029033">
    <property type="entry name" value="His_PPase_superfam"/>
</dbReference>
<evidence type="ECO:0000313" key="4">
    <source>
        <dbReference type="Proteomes" id="UP000076842"/>
    </source>
</evidence>
<dbReference type="SUPFAM" id="SSF53254">
    <property type="entry name" value="Phosphoglycerate mutase-like"/>
    <property type="match status" value="1"/>
</dbReference>
<comment type="similarity">
    <text evidence="1">Belongs to the histidine acid phosphatase family.</text>
</comment>
<dbReference type="AlphaFoldDB" id="A0A165JDH1"/>
<dbReference type="InterPro" id="IPR050645">
    <property type="entry name" value="Histidine_acid_phosphatase"/>
</dbReference>
<gene>
    <name evidence="3" type="ORF">CALCODRAFT_479730</name>
</gene>
<proteinExistence type="inferred from homology"/>
<dbReference type="GO" id="GO:0016791">
    <property type="term" value="F:phosphatase activity"/>
    <property type="evidence" value="ECO:0007669"/>
    <property type="project" value="TreeGrafter"/>
</dbReference>
<keyword evidence="4" id="KW-1185">Reference proteome</keyword>
<evidence type="ECO:0000256" key="1">
    <source>
        <dbReference type="ARBA" id="ARBA00005375"/>
    </source>
</evidence>
<dbReference type="Proteomes" id="UP000076842">
    <property type="component" value="Unassembled WGS sequence"/>
</dbReference>
<dbReference type="PROSITE" id="PS00778">
    <property type="entry name" value="HIS_ACID_PHOSPHAT_2"/>
    <property type="match status" value="1"/>
</dbReference>
<dbReference type="InterPro" id="IPR000560">
    <property type="entry name" value="His_Pase_clade-2"/>
</dbReference>
<evidence type="ECO:0000256" key="2">
    <source>
        <dbReference type="ARBA" id="ARBA00022801"/>
    </source>
</evidence>
<dbReference type="CDD" id="cd07061">
    <property type="entry name" value="HP_HAP_like"/>
    <property type="match status" value="1"/>
</dbReference>
<sequence>MALDVDAYERAPQDLKLEQLHVYVRHGERTPVHPRMAEFIPPLWPMCRTSFLTYANIIQKRPNPAAEVLSPVGKDWHNVGVVKMERVAEVPKAHDVVGHEFDGLEHACGFGQLTDKGVVSTSMFGQALRTLYVDKLAFLPPSYTPDTAYFRSTDMPRTIATLQHIISHLYPPWMHPPHELAPQPPRILVRFQTDEDLMQNMTCERFRLFREMWAKAVEPHIDEQLKVLDDKLSKYIDGRPIRLNGHPKLSGLLDTIKSARAHGIEVPPEFKEQEVERLMESAVVAEWFGGYRHPEIRTLGSGRVFADIQKVMASKIASVGADPLQLRILSTHDTTIATMLISMGAFDGRWPDFTSSIIFELFRKEEDRKWFTPRKPQYFVRARYQNRNLSLPACAAPDAHYPDHPELCTFGAFTALVASMTPTNWRKQCLEPLSESDMDALAHGEVMFEVREERGTAAAVVAVDRDVGGGEGR</sequence>
<dbReference type="InParanoid" id="A0A165JDH1"/>
<dbReference type="PANTHER" id="PTHR11567">
    <property type="entry name" value="ACID PHOSPHATASE-RELATED"/>
    <property type="match status" value="1"/>
</dbReference>
<reference evidence="3 4" key="1">
    <citation type="journal article" date="2016" name="Mol. Biol. Evol.">
        <title>Comparative Genomics of Early-Diverging Mushroom-Forming Fungi Provides Insights into the Origins of Lignocellulose Decay Capabilities.</title>
        <authorList>
            <person name="Nagy L.G."/>
            <person name="Riley R."/>
            <person name="Tritt A."/>
            <person name="Adam C."/>
            <person name="Daum C."/>
            <person name="Floudas D."/>
            <person name="Sun H."/>
            <person name="Yadav J.S."/>
            <person name="Pangilinan J."/>
            <person name="Larsson K.H."/>
            <person name="Matsuura K."/>
            <person name="Barry K."/>
            <person name="Labutti K."/>
            <person name="Kuo R."/>
            <person name="Ohm R.A."/>
            <person name="Bhattacharya S.S."/>
            <person name="Shirouzu T."/>
            <person name="Yoshinaga Y."/>
            <person name="Martin F.M."/>
            <person name="Grigoriev I.V."/>
            <person name="Hibbett D.S."/>
        </authorList>
    </citation>
    <scope>NUCLEOTIDE SEQUENCE [LARGE SCALE GENOMIC DNA]</scope>
    <source>
        <strain evidence="3 4">HHB12733</strain>
    </source>
</reference>
<dbReference type="InterPro" id="IPR033379">
    <property type="entry name" value="Acid_Pase_AS"/>
</dbReference>
<dbReference type="FunCoup" id="A0A165JDH1">
    <property type="interactions" value="37"/>
</dbReference>
<dbReference type="EMBL" id="KV423921">
    <property type="protein sequence ID" value="KZT61700.1"/>
    <property type="molecule type" value="Genomic_DNA"/>
</dbReference>
<keyword evidence="2" id="KW-0378">Hydrolase</keyword>
<dbReference type="Pfam" id="PF00328">
    <property type="entry name" value="His_Phos_2"/>
    <property type="match status" value="1"/>
</dbReference>
<name>A0A165JDH1_9BASI</name>
<organism evidence="3 4">
    <name type="scientific">Calocera cornea HHB12733</name>
    <dbReference type="NCBI Taxonomy" id="1353952"/>
    <lineage>
        <taxon>Eukaryota</taxon>
        <taxon>Fungi</taxon>
        <taxon>Dikarya</taxon>
        <taxon>Basidiomycota</taxon>
        <taxon>Agaricomycotina</taxon>
        <taxon>Dacrymycetes</taxon>
        <taxon>Dacrymycetales</taxon>
        <taxon>Dacrymycetaceae</taxon>
        <taxon>Calocera</taxon>
    </lineage>
</organism>
<dbReference type="OrthoDB" id="10257284at2759"/>
<protein>
    <submittedName>
        <fullName evidence="3">Phosphoglycerate mutase-like protein</fullName>
    </submittedName>
</protein>
<dbReference type="STRING" id="1353952.A0A165JDH1"/>
<evidence type="ECO:0000313" key="3">
    <source>
        <dbReference type="EMBL" id="KZT61700.1"/>
    </source>
</evidence>